<evidence type="ECO:0000256" key="2">
    <source>
        <dbReference type="SAM" id="Phobius"/>
    </source>
</evidence>
<dbReference type="EMBL" id="CP123443">
    <property type="protein sequence ID" value="WGK68053.1"/>
    <property type="molecule type" value="Genomic_DNA"/>
</dbReference>
<keyword evidence="2" id="KW-0472">Membrane</keyword>
<evidence type="ECO:0000313" key="3">
    <source>
        <dbReference type="EMBL" id="WGK68053.1"/>
    </source>
</evidence>
<accession>A0ABY8MFQ1</accession>
<evidence type="ECO:0000256" key="1">
    <source>
        <dbReference type="SAM" id="MobiDB-lite"/>
    </source>
</evidence>
<sequence>MYVSAFTLQTKTPHLSLRSRLLSLPVLLLAVFLTLSGLVGPVVQVLNAQGPNSADSAGSADAAGDSEREERLRNLRTRAQQDDIATATYFELQELARKYGIEANQGPDTLRRGLYSKLNISAPIRGGGGAGNQENLVIKIESAQKAQAFTVERQEGDSENYFKISGGVRVFITDQNEGYEHNVSADSIIFNRGQNTIRAEGRVTYIKKKINSTNDKDTEKFTGDSLIFRLRVWRGVIFYGVFSRGQTTETDRPANVHSSSSNPEKTKSKPGGNTSVDANNILGRTVLAKNDIDYHFDSKNMRKGSDDILVLEKGEISTSEEEQTEYFRLGFHRLWIFGKPEWAMLSATLYVGHIPVLYLPYYYHNDSQLLFHPVFGIREAYGEFVQTTTYLLGTPKSGNTDSLSFLPVNSDSGNNTEFELDTLFLVPAKPKDPAEQQQKKKVLGAGSYLKFLLDYYSYIGLFTGFDGSLKNFGPITDLSLKTSLAYAFGLEERTGSGFATGKPYILDSDGAYRLKVIETDFFGLTIPFRYGIDTRLSTKNNTFKLDFVYYSDPFYRRDYFNRKESFDWLGYGLELSQRDVDNLLEEWRKKESLISSFKWQASLNLRPRFNTSLVSSFNFSAFVTSHFSKKTDTGRETYDPTREFFYPTKFFMPDTSLRVSGTLWPLVQNTQQNGRNLDLPILQDWKYRLPQEPDPGIGGPGSPGGEGGLVNGGIPIDDSIIKPKELQKIKEDQQVETVSFKATYNLALQNLMQSQTDNAGWTRIEDVAINNKELQFTGKEAFQVVTEWKFLDSLLVVNLKHSVNVNVTHYFDIADNESSSNDLDATKQATKWNWNEESSVVLKPLRAIDWFANSSITHSIKAVVYDYQYNTTERGHEGSFLDFGVEDTELRKRIPTHRFGALLDFHPIKSAYNPINNLKASFSLSSDLPPSVPKNTLKSLLFFEMFKWSHNLSIEFIQNGEDDPEFYPQPFNYTSIYRPIDKVQLKNVFIYNFEAKDSSKEGHIEREEISFRAWWFSGGLFFRYTQPYQWDTTALSWKADGSDDLLAEKVYLAFQLTTKDHYFWKNRVLFFFTFKTRWDQHLIRYNQTSSLTMDFTFSFFIHEFLNFQISYRMSHEKLYLYYPGMQDILGFSGERLILEDLLNSVSFWNEDLQKKGLFKMKDIRLLAIHHLKDWDLIFEFVGKPKQQNNNLAWDYALGFYLRWIPIPLLKRRATFQSDNLSTDAR</sequence>
<dbReference type="Proteomes" id="UP001228690">
    <property type="component" value="Chromosome"/>
</dbReference>
<dbReference type="RefSeq" id="WP_326926218.1">
    <property type="nucleotide sequence ID" value="NZ_CP123443.1"/>
</dbReference>
<keyword evidence="2" id="KW-1133">Transmembrane helix</keyword>
<name>A0ABY8MFQ1_9SPIO</name>
<feature type="compositionally biased region" description="Gly residues" evidence="1">
    <location>
        <begin position="696"/>
        <end position="711"/>
    </location>
</feature>
<feature type="region of interest" description="Disordered" evidence="1">
    <location>
        <begin position="691"/>
        <end position="713"/>
    </location>
</feature>
<evidence type="ECO:0000313" key="4">
    <source>
        <dbReference type="Proteomes" id="UP001228690"/>
    </source>
</evidence>
<organism evidence="3 4">
    <name type="scientific">Candidatus Haliotispira prima</name>
    <dbReference type="NCBI Taxonomy" id="3034016"/>
    <lineage>
        <taxon>Bacteria</taxon>
        <taxon>Pseudomonadati</taxon>
        <taxon>Spirochaetota</taxon>
        <taxon>Spirochaetia</taxon>
        <taxon>Spirochaetales</taxon>
        <taxon>Spirochaetaceae</taxon>
        <taxon>Candidatus Haliotispira</taxon>
    </lineage>
</organism>
<feature type="region of interest" description="Disordered" evidence="1">
    <location>
        <begin position="248"/>
        <end position="278"/>
    </location>
</feature>
<feature type="compositionally biased region" description="Low complexity" evidence="1">
    <location>
        <begin position="53"/>
        <end position="63"/>
    </location>
</feature>
<keyword evidence="4" id="KW-1185">Reference proteome</keyword>
<evidence type="ECO:0008006" key="5">
    <source>
        <dbReference type="Google" id="ProtNLM"/>
    </source>
</evidence>
<reference evidence="3 4" key="1">
    <citation type="submission" date="2023-04" db="EMBL/GenBank/DDBJ databases">
        <title>Spirochaete genome identified in red abalone sample constitutes a novel genus.</title>
        <authorList>
            <person name="Sharma S.P."/>
            <person name="Purcell C.M."/>
            <person name="Hyde J.R."/>
            <person name="Severin A.J."/>
        </authorList>
    </citation>
    <scope>NUCLEOTIDE SEQUENCE [LARGE SCALE GENOMIC DNA]</scope>
    <source>
        <strain evidence="3 4">SP-2023</strain>
    </source>
</reference>
<feature type="region of interest" description="Disordered" evidence="1">
    <location>
        <begin position="50"/>
        <end position="71"/>
    </location>
</feature>
<protein>
    <recommendedName>
        <fullName evidence="5">LPS-assembly protein LptD</fullName>
    </recommendedName>
</protein>
<proteinExistence type="predicted"/>
<gene>
    <name evidence="3" type="ORF">P0082_06110</name>
</gene>
<keyword evidence="2" id="KW-0812">Transmembrane</keyword>
<feature type="transmembrane region" description="Helical" evidence="2">
    <location>
        <begin position="21"/>
        <end position="43"/>
    </location>
</feature>